<evidence type="ECO:0000313" key="13">
    <source>
        <dbReference type="Proteomes" id="UP000050424"/>
    </source>
</evidence>
<accession>A0A0P7B732</accession>
<keyword evidence="6" id="KW-0227">DNA damage</keyword>
<feature type="region of interest" description="Disordered" evidence="11">
    <location>
        <begin position="98"/>
        <end position="118"/>
    </location>
</feature>
<dbReference type="GO" id="GO:0005634">
    <property type="term" value="C:nucleus"/>
    <property type="evidence" value="ECO:0007669"/>
    <property type="project" value="UniProtKB-SubCell"/>
</dbReference>
<evidence type="ECO:0000256" key="10">
    <source>
        <dbReference type="ARBA" id="ARBA00023242"/>
    </source>
</evidence>
<evidence type="ECO:0000256" key="11">
    <source>
        <dbReference type="SAM" id="MobiDB-lite"/>
    </source>
</evidence>
<organism evidence="12 13">
    <name type="scientific">Neonectria ditissima</name>
    <dbReference type="NCBI Taxonomy" id="78410"/>
    <lineage>
        <taxon>Eukaryota</taxon>
        <taxon>Fungi</taxon>
        <taxon>Dikarya</taxon>
        <taxon>Ascomycota</taxon>
        <taxon>Pezizomycotina</taxon>
        <taxon>Sordariomycetes</taxon>
        <taxon>Hypocreomycetidae</taxon>
        <taxon>Hypocreales</taxon>
        <taxon>Nectriaceae</taxon>
        <taxon>Neonectria</taxon>
    </lineage>
</organism>
<dbReference type="InterPro" id="IPR036691">
    <property type="entry name" value="Endo/exonu/phosph_ase_sf"/>
</dbReference>
<evidence type="ECO:0000256" key="3">
    <source>
        <dbReference type="ARBA" id="ARBA00004123"/>
    </source>
</evidence>
<keyword evidence="13" id="KW-1185">Reference proteome</keyword>
<evidence type="ECO:0000256" key="6">
    <source>
        <dbReference type="ARBA" id="ARBA00022763"/>
    </source>
</evidence>
<dbReference type="AlphaFoldDB" id="A0A0P7B732"/>
<keyword evidence="5" id="KW-0479">Metal-binding</keyword>
<proteinExistence type="predicted"/>
<evidence type="ECO:0000256" key="5">
    <source>
        <dbReference type="ARBA" id="ARBA00022723"/>
    </source>
</evidence>
<dbReference type="GO" id="GO:0046872">
    <property type="term" value="F:metal ion binding"/>
    <property type="evidence" value="ECO:0007669"/>
    <property type="project" value="UniProtKB-KW"/>
</dbReference>
<dbReference type="STRING" id="78410.A0A0P7B732"/>
<comment type="cofactor">
    <cofactor evidence="1">
        <name>Mn(2+)</name>
        <dbReference type="ChEBI" id="CHEBI:29035"/>
    </cofactor>
</comment>
<keyword evidence="10" id="KW-0539">Nucleus</keyword>
<dbReference type="Proteomes" id="UP000050424">
    <property type="component" value="Unassembled WGS sequence"/>
</dbReference>
<comment type="subcellular location">
    <subcellularLocation>
        <location evidence="3">Nucleus</location>
    </subcellularLocation>
</comment>
<evidence type="ECO:0000256" key="2">
    <source>
        <dbReference type="ARBA" id="ARBA00001946"/>
    </source>
</evidence>
<keyword evidence="9" id="KW-0234">DNA repair</keyword>
<evidence type="ECO:0000256" key="8">
    <source>
        <dbReference type="ARBA" id="ARBA00022842"/>
    </source>
</evidence>
<dbReference type="InterPro" id="IPR051547">
    <property type="entry name" value="TDP2-like"/>
</dbReference>
<comment type="caution">
    <text evidence="12">The sequence shown here is derived from an EMBL/GenBank/DDBJ whole genome shotgun (WGS) entry which is preliminary data.</text>
</comment>
<keyword evidence="4" id="KW-0540">Nuclease</keyword>
<comment type="cofactor">
    <cofactor evidence="2">
        <name>Mg(2+)</name>
        <dbReference type="ChEBI" id="CHEBI:18420"/>
    </cofactor>
</comment>
<keyword evidence="7" id="KW-0378">Hydrolase</keyword>
<evidence type="ECO:0000256" key="7">
    <source>
        <dbReference type="ARBA" id="ARBA00022801"/>
    </source>
</evidence>
<name>A0A0P7B732_9HYPO</name>
<evidence type="ECO:0008006" key="14">
    <source>
        <dbReference type="Google" id="ProtNLM"/>
    </source>
</evidence>
<evidence type="ECO:0000256" key="1">
    <source>
        <dbReference type="ARBA" id="ARBA00001936"/>
    </source>
</evidence>
<dbReference type="PANTHER" id="PTHR15822:SF4">
    <property type="entry name" value="TYROSYL-DNA PHOSPHODIESTERASE 2"/>
    <property type="match status" value="1"/>
</dbReference>
<dbReference type="SUPFAM" id="SSF56219">
    <property type="entry name" value="DNase I-like"/>
    <property type="match status" value="1"/>
</dbReference>
<evidence type="ECO:0000256" key="4">
    <source>
        <dbReference type="ARBA" id="ARBA00022722"/>
    </source>
</evidence>
<dbReference type="GO" id="GO:0004518">
    <property type="term" value="F:nuclease activity"/>
    <property type="evidence" value="ECO:0007669"/>
    <property type="project" value="UniProtKB-KW"/>
</dbReference>
<gene>
    <name evidence="12" type="ORF">AK830_g11770</name>
</gene>
<dbReference type="EMBL" id="LKCW01000300">
    <property type="protein sequence ID" value="KPM34801.1"/>
    <property type="molecule type" value="Genomic_DNA"/>
</dbReference>
<dbReference type="GO" id="GO:0003697">
    <property type="term" value="F:single-stranded DNA binding"/>
    <property type="evidence" value="ECO:0007669"/>
    <property type="project" value="TreeGrafter"/>
</dbReference>
<keyword evidence="8" id="KW-0460">Magnesium</keyword>
<evidence type="ECO:0000313" key="12">
    <source>
        <dbReference type="EMBL" id="KPM34801.1"/>
    </source>
</evidence>
<dbReference type="GO" id="GO:0005737">
    <property type="term" value="C:cytoplasm"/>
    <property type="evidence" value="ECO:0007669"/>
    <property type="project" value="TreeGrafter"/>
</dbReference>
<dbReference type="GO" id="GO:0006302">
    <property type="term" value="P:double-strand break repair"/>
    <property type="evidence" value="ECO:0007669"/>
    <property type="project" value="TreeGrafter"/>
</dbReference>
<evidence type="ECO:0000256" key="9">
    <source>
        <dbReference type="ARBA" id="ARBA00023204"/>
    </source>
</evidence>
<reference evidence="12 13" key="1">
    <citation type="submission" date="2015-09" db="EMBL/GenBank/DDBJ databases">
        <title>Draft genome of a European isolate of the apple canker pathogen Neonectria ditissima.</title>
        <authorList>
            <person name="Gomez-Cortecero A."/>
            <person name="Harrison R.J."/>
            <person name="Armitage A.D."/>
        </authorList>
    </citation>
    <scope>NUCLEOTIDE SEQUENCE [LARGE SCALE GENOMIC DNA]</scope>
    <source>
        <strain evidence="12 13">R09/05</strain>
    </source>
</reference>
<dbReference type="OrthoDB" id="9975959at2759"/>
<dbReference type="PANTHER" id="PTHR15822">
    <property type="entry name" value="TRAF AND TNF RECEPTOR-ASSOCIATED PROTEIN"/>
    <property type="match status" value="1"/>
</dbReference>
<sequence>MGRDLVGVDLYVSGDEQGSGQHDCIRLCTTHLESLREGQAYRLKQLRMISDLLKMPTETGHRVIAGIVGGDMNAIESSEHSYHRTTQVGLHDVWEDTLQPQGDESHDNEKGSTWGHQSSQRFVPKRMDKFFYAGNIESLAVRSAQDATGKLGRFGIGLKPKADAWEIAREEIEVVRGQTVKRLRKEYVSEERIRTLETLGFLESYRVTHTKIDSWVSDHLGITARIRIT</sequence>
<dbReference type="GO" id="GO:0070260">
    <property type="term" value="F:5'-tyrosyl-DNA phosphodiesterase activity"/>
    <property type="evidence" value="ECO:0007669"/>
    <property type="project" value="TreeGrafter"/>
</dbReference>
<protein>
    <recommendedName>
        <fullName evidence="14">Endonuclease/exonuclease/phosphatase domain-containing protein</fullName>
    </recommendedName>
</protein>
<dbReference type="Gene3D" id="3.60.10.10">
    <property type="entry name" value="Endonuclease/exonuclease/phosphatase"/>
    <property type="match status" value="1"/>
</dbReference>